<keyword evidence="1" id="KW-0812">Transmembrane</keyword>
<proteinExistence type="predicted"/>
<keyword evidence="1" id="KW-1133">Transmembrane helix</keyword>
<protein>
    <recommendedName>
        <fullName evidence="4">DUF1850 domain-containing protein</fullName>
    </recommendedName>
</protein>
<dbReference type="Pfam" id="PF08905">
    <property type="entry name" value="DUF1850"/>
    <property type="match status" value="1"/>
</dbReference>
<evidence type="ECO:0008006" key="4">
    <source>
        <dbReference type="Google" id="ProtNLM"/>
    </source>
</evidence>
<evidence type="ECO:0000313" key="3">
    <source>
        <dbReference type="Proteomes" id="UP000662703"/>
    </source>
</evidence>
<evidence type="ECO:0000313" key="2">
    <source>
        <dbReference type="EMBL" id="MBF5057636.1"/>
    </source>
</evidence>
<keyword evidence="1" id="KW-0472">Membrane</keyword>
<dbReference type="InterPro" id="IPR015001">
    <property type="entry name" value="DUF1850"/>
</dbReference>
<name>A0ABS0AVZ9_9GAMM</name>
<dbReference type="EMBL" id="ARXX01000052">
    <property type="protein sequence ID" value="MBF5057636.1"/>
    <property type="molecule type" value="Genomic_DNA"/>
</dbReference>
<dbReference type="RefSeq" id="WP_228548719.1">
    <property type="nucleotide sequence ID" value="NZ_ARXX01000052.1"/>
</dbReference>
<organism evidence="2 3">
    <name type="scientific">Alloalcanivorax profundimaris</name>
    <dbReference type="NCBI Taxonomy" id="2735259"/>
    <lineage>
        <taxon>Bacteria</taxon>
        <taxon>Pseudomonadati</taxon>
        <taxon>Pseudomonadota</taxon>
        <taxon>Gammaproteobacteria</taxon>
        <taxon>Oceanospirillales</taxon>
        <taxon>Alcanivoracaceae</taxon>
        <taxon>Alloalcanivorax</taxon>
    </lineage>
</organism>
<dbReference type="Proteomes" id="UP000662703">
    <property type="component" value="Unassembled WGS sequence"/>
</dbReference>
<evidence type="ECO:0000256" key="1">
    <source>
        <dbReference type="SAM" id="Phobius"/>
    </source>
</evidence>
<comment type="caution">
    <text evidence="2">The sequence shown here is derived from an EMBL/GenBank/DDBJ whole genome shotgun (WGS) entry which is preliminary data.</text>
</comment>
<sequence length="170" mass="18874">MGTSRRWLWPALIMAVGATVTLVPLPWLVVREGEQTRYALPGPAGTGFVLQWTHSVEKEDWRERFQVQPDGGLMLVETRFKTFGAGVPDRVGTDTRLEDGWVIMSGIERPVDPLNVQAAAAEHYHLGYHRWTLVLSAPGTAPVLTFTTRDAPLLTVLPALARALEKSSFR</sequence>
<keyword evidence="3" id="KW-1185">Reference proteome</keyword>
<gene>
    <name evidence="2" type="ORF">Y5W_02930</name>
</gene>
<accession>A0ABS0AVZ9</accession>
<reference evidence="2 3" key="1">
    <citation type="submission" date="2012-09" db="EMBL/GenBank/DDBJ databases">
        <title>Genome Sequence of alkane-degrading Bacterium Alcanivorax sp. 521-1.</title>
        <authorList>
            <person name="Lai Q."/>
            <person name="Shao Z."/>
        </authorList>
    </citation>
    <scope>NUCLEOTIDE SEQUENCE [LARGE SCALE GENOMIC DNA]</scope>
    <source>
        <strain evidence="2 3">521-1</strain>
    </source>
</reference>
<feature type="transmembrane region" description="Helical" evidence="1">
    <location>
        <begin position="7"/>
        <end position="29"/>
    </location>
</feature>